<gene>
    <name evidence="1" type="ORF">CO674_15435</name>
</gene>
<proteinExistence type="predicted"/>
<dbReference type="EMBL" id="NWSY01000010">
    <property type="protein sequence ID" value="PDT22870.1"/>
    <property type="molecule type" value="Genomic_DNA"/>
</dbReference>
<reference evidence="1 2" key="1">
    <citation type="submission" date="2017-09" db="EMBL/GenBank/DDBJ databases">
        <title>Comparative genomics of rhizobia isolated from Phaseolus vulgaris in China.</title>
        <authorList>
            <person name="Tong W."/>
        </authorList>
    </citation>
    <scope>NUCLEOTIDE SEQUENCE [LARGE SCALE GENOMIC DNA]</scope>
    <source>
        <strain evidence="1 2">FH14</strain>
    </source>
</reference>
<keyword evidence="2" id="KW-1185">Reference proteome</keyword>
<accession>A0ABX4JUP2</accession>
<sequence>MCRLREAARRALCDVDEVLELLVEGKLEHVSFNPDELFEGVLVSADELRAKTKVSYDGWVHSDEVALRLDISHNDAADLMRKGTLCSEHVNYRFGTVILTTKKAVDEFDRRYLSVSAIAEEKGKAAAEVVRKFGKAGVRPAIRSSCGRSLFFYRHELDP</sequence>
<evidence type="ECO:0000313" key="2">
    <source>
        <dbReference type="Proteomes" id="UP000219914"/>
    </source>
</evidence>
<evidence type="ECO:0008006" key="3">
    <source>
        <dbReference type="Google" id="ProtNLM"/>
    </source>
</evidence>
<protein>
    <recommendedName>
        <fullName evidence="3">Helix-turn-helix domain-containing protein</fullName>
    </recommendedName>
</protein>
<evidence type="ECO:0000313" key="1">
    <source>
        <dbReference type="EMBL" id="PDT22870.1"/>
    </source>
</evidence>
<name>A0ABX4JUP2_9HYPH</name>
<comment type="caution">
    <text evidence="1">The sequence shown here is derived from an EMBL/GenBank/DDBJ whole genome shotgun (WGS) entry which is preliminary data.</text>
</comment>
<dbReference type="Proteomes" id="UP000219914">
    <property type="component" value="Unassembled WGS sequence"/>
</dbReference>
<organism evidence="1 2">
    <name type="scientific">Rhizobium hidalgonense</name>
    <dbReference type="NCBI Taxonomy" id="1538159"/>
    <lineage>
        <taxon>Bacteria</taxon>
        <taxon>Pseudomonadati</taxon>
        <taxon>Pseudomonadota</taxon>
        <taxon>Alphaproteobacteria</taxon>
        <taxon>Hyphomicrobiales</taxon>
        <taxon>Rhizobiaceae</taxon>
        <taxon>Rhizobium/Agrobacterium group</taxon>
        <taxon>Rhizobium</taxon>
    </lineage>
</organism>